<dbReference type="SFLD" id="SFLDG01129">
    <property type="entry name" value="C1.5:_HAD__Beta-PGM__Phosphata"/>
    <property type="match status" value="1"/>
</dbReference>
<dbReference type="InterPro" id="IPR036412">
    <property type="entry name" value="HAD-like_sf"/>
</dbReference>
<dbReference type="InterPro" id="IPR023214">
    <property type="entry name" value="HAD_sf"/>
</dbReference>
<dbReference type="Pfam" id="PF00702">
    <property type="entry name" value="Hydrolase"/>
    <property type="match status" value="1"/>
</dbReference>
<dbReference type="GO" id="GO:0016787">
    <property type="term" value="F:hydrolase activity"/>
    <property type="evidence" value="ECO:0007669"/>
    <property type="project" value="UniProtKB-KW"/>
</dbReference>
<dbReference type="Gene3D" id="3.40.50.1000">
    <property type="entry name" value="HAD superfamily/HAD-like"/>
    <property type="match status" value="1"/>
</dbReference>
<dbReference type="InterPro" id="IPR051540">
    <property type="entry name" value="S-2-haloacid_dehalogenase"/>
</dbReference>
<keyword evidence="1" id="KW-0378">Hydrolase</keyword>
<dbReference type="SFLD" id="SFLDS00003">
    <property type="entry name" value="Haloacid_Dehalogenase"/>
    <property type="match status" value="1"/>
</dbReference>
<evidence type="ECO:0000256" key="1">
    <source>
        <dbReference type="ARBA" id="ARBA00022801"/>
    </source>
</evidence>
<accession>A0A7Z1GQ58</accession>
<dbReference type="SUPFAM" id="SSF56784">
    <property type="entry name" value="HAD-like"/>
    <property type="match status" value="1"/>
</dbReference>
<organism evidence="2 3">
    <name type="scientific">Pseudomonas poae</name>
    <dbReference type="NCBI Taxonomy" id="200451"/>
    <lineage>
        <taxon>Bacteria</taxon>
        <taxon>Pseudomonadati</taxon>
        <taxon>Pseudomonadota</taxon>
        <taxon>Gammaproteobacteria</taxon>
        <taxon>Pseudomonadales</taxon>
        <taxon>Pseudomonadaceae</taxon>
        <taxon>Pseudomonas</taxon>
    </lineage>
</organism>
<proteinExistence type="predicted"/>
<dbReference type="Proteomes" id="UP000221580">
    <property type="component" value="Unassembled WGS sequence"/>
</dbReference>
<protein>
    <submittedName>
        <fullName evidence="2">FMN phosphatase YigB (HAD superfamily)</fullName>
    </submittedName>
</protein>
<gene>
    <name evidence="2" type="ORF">DM05_5460</name>
</gene>
<evidence type="ECO:0000313" key="3">
    <source>
        <dbReference type="Proteomes" id="UP000221580"/>
    </source>
</evidence>
<dbReference type="AlphaFoldDB" id="A0A7Z1GQ58"/>
<dbReference type="PANTHER" id="PTHR43316:SF3">
    <property type="entry name" value="HALOACID DEHALOGENASE, TYPE II (AFU_ORTHOLOGUE AFUA_2G07750)-RELATED"/>
    <property type="match status" value="1"/>
</dbReference>
<name>A0A7Z1GQ58_9PSED</name>
<evidence type="ECO:0000313" key="2">
    <source>
        <dbReference type="EMBL" id="PFG60740.1"/>
    </source>
</evidence>
<reference evidence="2 3" key="2">
    <citation type="submission" date="2017-10" db="EMBL/GenBank/DDBJ databases">
        <title>Bacterial endophytes that colonize and modify switchgrass growth.</title>
        <authorList>
            <person name="Debolt S."/>
        </authorList>
    </citation>
    <scope>NUCLEOTIDE SEQUENCE [LARGE SCALE GENOMIC DNA]</scope>
    <source>
        <strain evidence="2 3">A2-S9</strain>
    </source>
</reference>
<dbReference type="EMBL" id="PDJN01000003">
    <property type="protein sequence ID" value="PFG60740.1"/>
    <property type="molecule type" value="Genomic_DNA"/>
</dbReference>
<reference evidence="2 3" key="1">
    <citation type="submission" date="2017-09" db="EMBL/GenBank/DDBJ databases">
        <authorList>
            <person name="DeBolt S."/>
            <person name="Huntemann M."/>
            <person name="Clum A."/>
            <person name="Pillay M."/>
            <person name="Palaniappan K."/>
            <person name="Varghese N."/>
            <person name="Mikhailova N."/>
            <person name="Stamatis D."/>
            <person name="Reddy T."/>
            <person name="Daum C."/>
            <person name="Shapiro N."/>
            <person name="Ivanova N."/>
            <person name="Kyrpides N."/>
            <person name="Woyke T."/>
        </authorList>
    </citation>
    <scope>NUCLEOTIDE SEQUENCE [LARGE SCALE GENOMIC DNA]</scope>
    <source>
        <strain evidence="2 3">A2-S9</strain>
    </source>
</reference>
<comment type="caution">
    <text evidence="2">The sequence shown here is derived from an EMBL/GenBank/DDBJ whole genome shotgun (WGS) entry which is preliminary data.</text>
</comment>
<dbReference type="PANTHER" id="PTHR43316">
    <property type="entry name" value="HYDROLASE, HALOACID DELAHOGENASE-RELATED"/>
    <property type="match status" value="1"/>
</dbReference>
<dbReference type="RefSeq" id="WP_098480740.1">
    <property type="nucleotide sequence ID" value="NZ_PDJN01000003.1"/>
</dbReference>
<sequence>MPIPAVIFDAFGTLIKISKGSSPYRKILKIGIEQGRRPQPRDGEYILSLPMDLRQAADFFGINVDLSVMICLESDLNRELADIQAYPDGIHAVRLLQDAGVKVAVCSNLAKPYAAAIERLYPTLDGYSYSFEVGAVKPSFKIYSHAIHALSASPAEVWMIGDSKECDCDGPTAFGMRGVWLDRQGRSIHSSLDQFAEAALGFS</sequence>